<keyword evidence="9" id="KW-0472">Membrane</keyword>
<comment type="caution">
    <text evidence="12">The sequence shown here is derived from an EMBL/GenBank/DDBJ whole genome shotgun (WGS) entry which is preliminary data.</text>
</comment>
<organism evidence="12 13">
    <name type="scientific">Parasutterella secunda</name>
    <dbReference type="NCBI Taxonomy" id="626947"/>
    <lineage>
        <taxon>Bacteria</taxon>
        <taxon>Pseudomonadati</taxon>
        <taxon>Pseudomonadota</taxon>
        <taxon>Betaproteobacteria</taxon>
        <taxon>Burkholderiales</taxon>
        <taxon>Sutterellaceae</taxon>
        <taxon>Parasutterella</taxon>
    </lineage>
</organism>
<evidence type="ECO:0000256" key="4">
    <source>
        <dbReference type="ARBA" id="ARBA00022679"/>
    </source>
</evidence>
<dbReference type="InterPro" id="IPR001264">
    <property type="entry name" value="Glyco_trans_51"/>
</dbReference>
<gene>
    <name evidence="12" type="primary">mtgA</name>
    <name evidence="12" type="ORF">H5985_03610</name>
</gene>
<dbReference type="Proteomes" id="UP000777002">
    <property type="component" value="Unassembled WGS sequence"/>
</dbReference>
<proteinExistence type="predicted"/>
<dbReference type="RefSeq" id="WP_205049945.1">
    <property type="nucleotide sequence ID" value="NZ_JACJKX010000004.1"/>
</dbReference>
<dbReference type="NCBIfam" id="TIGR02070">
    <property type="entry name" value="mono_pep_trsgly"/>
    <property type="match status" value="1"/>
</dbReference>
<evidence type="ECO:0000256" key="10">
    <source>
        <dbReference type="ARBA" id="ARBA00023316"/>
    </source>
</evidence>
<dbReference type="InterPro" id="IPR011812">
    <property type="entry name" value="Pep_trsgly"/>
</dbReference>
<keyword evidence="10" id="KW-0961">Cell wall biogenesis/degradation</keyword>
<keyword evidence="3 12" id="KW-0328">Glycosyltransferase</keyword>
<keyword evidence="6" id="KW-0133">Cell shape</keyword>
<keyword evidence="2" id="KW-0997">Cell inner membrane</keyword>
<evidence type="ECO:0000256" key="2">
    <source>
        <dbReference type="ARBA" id="ARBA00022519"/>
    </source>
</evidence>
<evidence type="ECO:0000256" key="6">
    <source>
        <dbReference type="ARBA" id="ARBA00022960"/>
    </source>
</evidence>
<keyword evidence="7" id="KW-0573">Peptidoglycan synthesis</keyword>
<name>A0ABS2GTX9_9BURK</name>
<keyword evidence="13" id="KW-1185">Reference proteome</keyword>
<evidence type="ECO:0000256" key="5">
    <source>
        <dbReference type="ARBA" id="ARBA00022692"/>
    </source>
</evidence>
<evidence type="ECO:0000256" key="9">
    <source>
        <dbReference type="ARBA" id="ARBA00023136"/>
    </source>
</evidence>
<reference evidence="12 13" key="1">
    <citation type="journal article" date="2021" name="Sci. Rep.">
        <title>The distribution of antibiotic resistance genes in chicken gut microbiota commensals.</title>
        <authorList>
            <person name="Juricova H."/>
            <person name="Matiasovicova J."/>
            <person name="Kubasova T."/>
            <person name="Cejkova D."/>
            <person name="Rychlik I."/>
        </authorList>
    </citation>
    <scope>NUCLEOTIDE SEQUENCE [LARGE SCALE GENOMIC DNA]</scope>
    <source>
        <strain evidence="12 13">An562</strain>
    </source>
</reference>
<accession>A0ABS2GTX9</accession>
<keyword evidence="4 12" id="KW-0808">Transferase</keyword>
<keyword evidence="5" id="KW-0812">Transmembrane</keyword>
<dbReference type="InterPro" id="IPR023346">
    <property type="entry name" value="Lysozyme-like_dom_sf"/>
</dbReference>
<keyword evidence="8" id="KW-1133">Transmembrane helix</keyword>
<evidence type="ECO:0000259" key="11">
    <source>
        <dbReference type="Pfam" id="PF00912"/>
    </source>
</evidence>
<protein>
    <submittedName>
        <fullName evidence="12">Monofunctional biosynthetic peptidoglycan transglycosylase</fullName>
        <ecNumber evidence="12">2.4.1.129</ecNumber>
    </submittedName>
</protein>
<evidence type="ECO:0000313" key="13">
    <source>
        <dbReference type="Proteomes" id="UP000777002"/>
    </source>
</evidence>
<evidence type="ECO:0000256" key="1">
    <source>
        <dbReference type="ARBA" id="ARBA00022475"/>
    </source>
</evidence>
<evidence type="ECO:0000313" key="12">
    <source>
        <dbReference type="EMBL" id="MBM6928352.1"/>
    </source>
</evidence>
<evidence type="ECO:0000256" key="8">
    <source>
        <dbReference type="ARBA" id="ARBA00022989"/>
    </source>
</evidence>
<dbReference type="EC" id="2.4.1.129" evidence="12"/>
<evidence type="ECO:0000256" key="3">
    <source>
        <dbReference type="ARBA" id="ARBA00022676"/>
    </source>
</evidence>
<dbReference type="InterPro" id="IPR036950">
    <property type="entry name" value="PBP_transglycosylase"/>
</dbReference>
<dbReference type="SUPFAM" id="SSF53955">
    <property type="entry name" value="Lysozyme-like"/>
    <property type="match status" value="1"/>
</dbReference>
<dbReference type="EMBL" id="JACJKX010000004">
    <property type="protein sequence ID" value="MBM6928352.1"/>
    <property type="molecule type" value="Genomic_DNA"/>
</dbReference>
<dbReference type="Pfam" id="PF00912">
    <property type="entry name" value="Transgly"/>
    <property type="match status" value="1"/>
</dbReference>
<sequence length="231" mass="26696">MRIKLFFKRAFFAALAVFILVEGYYIGQVLWYSVAPIETSAYIESERERLGSVQFRPVLLRNISTDMVRATVAAEDVRFMEHFGIEWEATGEAFVNNVIEGERAPGGSTITQQTVKNLFLTHEKSYLRKFQEMILALVMEATWSKGRILQTYLNIAEFGEGVFGVEAAARHYYGVSARRLSHWQSVWLAAILSNPRYYEKHGSTRWLRHRIDVIEGSMREPQFASINNRMR</sequence>
<evidence type="ECO:0000256" key="7">
    <source>
        <dbReference type="ARBA" id="ARBA00022984"/>
    </source>
</evidence>
<dbReference type="PANTHER" id="PTHR30400">
    <property type="entry name" value="MONOFUNCTIONAL BIOSYNTHETIC PEPTIDOGLYCAN TRANSGLYCOSYLASE"/>
    <property type="match status" value="1"/>
</dbReference>
<dbReference type="GO" id="GO:0016757">
    <property type="term" value="F:glycosyltransferase activity"/>
    <property type="evidence" value="ECO:0007669"/>
    <property type="project" value="UniProtKB-KW"/>
</dbReference>
<dbReference type="Gene3D" id="1.10.3810.10">
    <property type="entry name" value="Biosynthetic peptidoglycan transglycosylase-like"/>
    <property type="match status" value="1"/>
</dbReference>
<feature type="domain" description="Glycosyl transferase family 51" evidence="11">
    <location>
        <begin position="54"/>
        <end position="218"/>
    </location>
</feature>
<dbReference type="PANTHER" id="PTHR30400:SF0">
    <property type="entry name" value="BIOSYNTHETIC PEPTIDOGLYCAN TRANSGLYCOSYLASE"/>
    <property type="match status" value="1"/>
</dbReference>
<keyword evidence="1" id="KW-1003">Cell membrane</keyword>